<evidence type="ECO:0000313" key="6">
    <source>
        <dbReference type="EMBL" id="KAK7440390.1"/>
    </source>
</evidence>
<evidence type="ECO:0000256" key="5">
    <source>
        <dbReference type="RuleBase" id="RU000461"/>
    </source>
</evidence>
<keyword evidence="3 5" id="KW-0479">Metal-binding</keyword>
<evidence type="ECO:0000256" key="4">
    <source>
        <dbReference type="ARBA" id="ARBA00023004"/>
    </source>
</evidence>
<keyword evidence="5" id="KW-0560">Oxidoreductase</keyword>
<dbReference type="PANTHER" id="PTHR24305:SF152">
    <property type="entry name" value="P450, PUTATIVE (EUROFUNG)-RELATED"/>
    <property type="match status" value="1"/>
</dbReference>
<dbReference type="SUPFAM" id="SSF48264">
    <property type="entry name" value="Cytochrome P450"/>
    <property type="match status" value="1"/>
</dbReference>
<dbReference type="Proteomes" id="UP001498398">
    <property type="component" value="Unassembled WGS sequence"/>
</dbReference>
<comment type="cofactor">
    <cofactor evidence="1">
        <name>heme</name>
        <dbReference type="ChEBI" id="CHEBI:30413"/>
    </cofactor>
</comment>
<evidence type="ECO:0000256" key="1">
    <source>
        <dbReference type="ARBA" id="ARBA00001971"/>
    </source>
</evidence>
<organism evidence="6 7">
    <name type="scientific">Marasmiellus scandens</name>
    <dbReference type="NCBI Taxonomy" id="2682957"/>
    <lineage>
        <taxon>Eukaryota</taxon>
        <taxon>Fungi</taxon>
        <taxon>Dikarya</taxon>
        <taxon>Basidiomycota</taxon>
        <taxon>Agaricomycotina</taxon>
        <taxon>Agaricomycetes</taxon>
        <taxon>Agaricomycetidae</taxon>
        <taxon>Agaricales</taxon>
        <taxon>Marasmiineae</taxon>
        <taxon>Omphalotaceae</taxon>
        <taxon>Marasmiellus</taxon>
    </lineage>
</organism>
<evidence type="ECO:0000256" key="3">
    <source>
        <dbReference type="ARBA" id="ARBA00022723"/>
    </source>
</evidence>
<dbReference type="EMBL" id="JBANRG010000068">
    <property type="protein sequence ID" value="KAK7440390.1"/>
    <property type="molecule type" value="Genomic_DNA"/>
</dbReference>
<comment type="similarity">
    <text evidence="5">Belongs to the cytochrome P450 family.</text>
</comment>
<dbReference type="CDD" id="cd11062">
    <property type="entry name" value="CYP58-like"/>
    <property type="match status" value="1"/>
</dbReference>
<keyword evidence="5" id="KW-0349">Heme</keyword>
<dbReference type="InterPro" id="IPR002401">
    <property type="entry name" value="Cyt_P450_E_grp-I"/>
</dbReference>
<gene>
    <name evidence="6" type="ORF">VKT23_017026</name>
</gene>
<keyword evidence="4 5" id="KW-0408">Iron</keyword>
<accession>A0ABR1IXD0</accession>
<dbReference type="InterPro" id="IPR017972">
    <property type="entry name" value="Cyt_P450_CS"/>
</dbReference>
<comment type="pathway">
    <text evidence="2">Secondary metabolite biosynthesis.</text>
</comment>
<protein>
    <recommendedName>
        <fullName evidence="8">Cytochrome P450</fullName>
    </recommendedName>
</protein>
<proteinExistence type="inferred from homology"/>
<dbReference type="PANTHER" id="PTHR24305">
    <property type="entry name" value="CYTOCHROME P450"/>
    <property type="match status" value="1"/>
</dbReference>
<dbReference type="InterPro" id="IPR036396">
    <property type="entry name" value="Cyt_P450_sf"/>
</dbReference>
<reference evidence="6 7" key="1">
    <citation type="submission" date="2024-01" db="EMBL/GenBank/DDBJ databases">
        <title>A draft genome for the cacao thread blight pathogen Marasmiellus scandens.</title>
        <authorList>
            <person name="Baruah I.K."/>
            <person name="Leung J."/>
            <person name="Bukari Y."/>
            <person name="Amoako-Attah I."/>
            <person name="Meinhardt L.W."/>
            <person name="Bailey B.A."/>
            <person name="Cohen S.P."/>
        </authorList>
    </citation>
    <scope>NUCLEOTIDE SEQUENCE [LARGE SCALE GENOMIC DNA]</scope>
    <source>
        <strain evidence="6 7">GH-19</strain>
    </source>
</reference>
<evidence type="ECO:0008006" key="8">
    <source>
        <dbReference type="Google" id="ProtNLM"/>
    </source>
</evidence>
<comment type="caution">
    <text evidence="6">The sequence shown here is derived from an EMBL/GenBank/DDBJ whole genome shotgun (WGS) entry which is preliminary data.</text>
</comment>
<evidence type="ECO:0000256" key="2">
    <source>
        <dbReference type="ARBA" id="ARBA00005179"/>
    </source>
</evidence>
<dbReference type="PROSITE" id="PS00086">
    <property type="entry name" value="CYTOCHROME_P450"/>
    <property type="match status" value="1"/>
</dbReference>
<dbReference type="InterPro" id="IPR001128">
    <property type="entry name" value="Cyt_P450"/>
</dbReference>
<sequence>MYNSLFLLLSGTLAWFAVVSTYRLLFHPLRHFPGPRLAALTNYYAAYYDIVKFGGFLKQIEQLHTQYGPAVRVRPNTLHFAEPRAFADIYTHGTSFIKSDLLYDTFVYETESSFAFKDPQKARQRRQLLSPLFSRRAIIQFKGIIQDKVDKLILRIKDYPDGRPVNLAFGFRSLTMEIISSYCFATGYNTLEHPTFQHNLIVAIYGLIGRLWLMKYFTTLMRLSAATPVWIVKLVNPSLVEQIRMIQDLEHRIGMYLEDETRLQDVEHETIFHRLILPENKDGIVDRSLRPSKRSLLHESIALLSAGSDTVANTSCVGTFYALNNPSIIGRLKEELRKAWPDEDSAPDLSVLEQLPYLTAFIKESLRLSHGVPTPLSRTVRPSDAEIGGYHVPAGTEVEMSCVFMHKNPDVFQDPETFSPDRWMGPNAKELENYLVPFSKGPRMCLGIK</sequence>
<name>A0ABR1IXD0_9AGAR</name>
<dbReference type="Gene3D" id="1.10.630.10">
    <property type="entry name" value="Cytochrome P450"/>
    <property type="match status" value="1"/>
</dbReference>
<keyword evidence="5" id="KW-0503">Monooxygenase</keyword>
<dbReference type="Pfam" id="PF00067">
    <property type="entry name" value="p450"/>
    <property type="match status" value="1"/>
</dbReference>
<dbReference type="PRINTS" id="PR00463">
    <property type="entry name" value="EP450I"/>
</dbReference>
<keyword evidence="7" id="KW-1185">Reference proteome</keyword>
<dbReference type="InterPro" id="IPR050121">
    <property type="entry name" value="Cytochrome_P450_monoxygenase"/>
</dbReference>
<evidence type="ECO:0000313" key="7">
    <source>
        <dbReference type="Proteomes" id="UP001498398"/>
    </source>
</evidence>